<dbReference type="EMBL" id="NOIG01000017">
    <property type="protein sequence ID" value="OYD47774.1"/>
    <property type="molecule type" value="Genomic_DNA"/>
</dbReference>
<keyword evidence="2" id="KW-1185">Reference proteome</keyword>
<gene>
    <name evidence="1" type="ORF">CBY09_23175</name>
</gene>
<evidence type="ECO:0008006" key="3">
    <source>
        <dbReference type="Google" id="ProtNLM"/>
    </source>
</evidence>
<evidence type="ECO:0000313" key="1">
    <source>
        <dbReference type="EMBL" id="OYD47774.1"/>
    </source>
</evidence>
<dbReference type="OrthoDB" id="6862397at2"/>
<comment type="caution">
    <text evidence="1">The sequence shown here is derived from an EMBL/GenBank/DDBJ whole genome shotgun (WGS) entry which is preliminary data.</text>
</comment>
<evidence type="ECO:0000313" key="2">
    <source>
        <dbReference type="Proteomes" id="UP000215441"/>
    </source>
</evidence>
<sequence length="203" mass="22307">MPLSPPAPRTLKHVRRVNYQGFERDDGLWDIEGELHDSKAYDATSFRDPTKQRLAGEAIHHMWLRVTVNRQLVVQAIDVAMNSHPLKGCTEAQAALQQMVGCSMARCWRQAIQKHLGGVASCTHLRELLFNLATAAFQSVPAVFSSSNPDEPPRHLGQCTGWDFNGNGVKEYFPQFYGRVPAPPLAASPAPAPEISVKLAPGA</sequence>
<dbReference type="RefSeq" id="WP_094291928.1">
    <property type="nucleotide sequence ID" value="NZ_NOIG01000017.1"/>
</dbReference>
<dbReference type="Proteomes" id="UP000215441">
    <property type="component" value="Unassembled WGS sequence"/>
</dbReference>
<protein>
    <recommendedName>
        <fullName evidence="3">DUF2889 domain-containing protein</fullName>
    </recommendedName>
</protein>
<reference evidence="1 2" key="1">
    <citation type="submission" date="2017-07" db="EMBL/GenBank/DDBJ databases">
        <title>Acidovorax KNDSW TSA 6 genome sequence and assembly.</title>
        <authorList>
            <person name="Mayilraj S."/>
        </authorList>
    </citation>
    <scope>NUCLEOTIDE SEQUENCE [LARGE SCALE GENOMIC DNA]</scope>
    <source>
        <strain evidence="1 2">KNDSW-TSA6</strain>
    </source>
</reference>
<organism evidence="1 2">
    <name type="scientific">Acidovorax kalamii</name>
    <dbReference type="NCBI Taxonomy" id="2004485"/>
    <lineage>
        <taxon>Bacteria</taxon>
        <taxon>Pseudomonadati</taxon>
        <taxon>Pseudomonadota</taxon>
        <taxon>Betaproteobacteria</taxon>
        <taxon>Burkholderiales</taxon>
        <taxon>Comamonadaceae</taxon>
        <taxon>Acidovorax</taxon>
    </lineage>
</organism>
<proteinExistence type="predicted"/>
<dbReference type="AlphaFoldDB" id="A0A235EFH6"/>
<name>A0A235EFH6_9BURK</name>
<dbReference type="InterPro" id="IPR021312">
    <property type="entry name" value="DUF2889"/>
</dbReference>
<accession>A0A235EFH6</accession>
<dbReference type="Pfam" id="PF11136">
    <property type="entry name" value="DUF2889"/>
    <property type="match status" value="1"/>
</dbReference>